<dbReference type="InterPro" id="IPR014571">
    <property type="entry name" value="UCP032620"/>
</dbReference>
<proteinExistence type="predicted"/>
<dbReference type="PIRSF" id="PIRSF032620">
    <property type="entry name" value="UCP032620"/>
    <property type="match status" value="1"/>
</dbReference>
<dbReference type="InterPro" id="IPR019302">
    <property type="entry name" value="CAP12/PCTIR_TIR_dom"/>
</dbReference>
<name>A0AAE7RDY2_9HYPH</name>
<gene>
    <name evidence="2" type="ORF">G6L72_22320</name>
    <name evidence="3" type="ORF">G6M88_25945</name>
</gene>
<protein>
    <submittedName>
        <fullName evidence="3">Nucleotide-binding protein</fullName>
    </submittedName>
</protein>
<evidence type="ECO:0000313" key="5">
    <source>
        <dbReference type="Proteomes" id="UP000822331"/>
    </source>
</evidence>
<feature type="domain" description="CD-NTase-associated protein 12/Pycsar effector protein TIR" evidence="1">
    <location>
        <begin position="155"/>
        <end position="273"/>
    </location>
</feature>
<evidence type="ECO:0000259" key="1">
    <source>
        <dbReference type="Pfam" id="PF10137"/>
    </source>
</evidence>
<dbReference type="KEGG" id="arui:G6M88_25945"/>
<dbReference type="EMBL" id="JAAMCP010000013">
    <property type="protein sequence ID" value="NTF39442.1"/>
    <property type="molecule type" value="Genomic_DNA"/>
</dbReference>
<dbReference type="AlphaFoldDB" id="A0AAE7RDY2"/>
<dbReference type="RefSeq" id="WP_065698999.1">
    <property type="nucleotide sequence ID" value="NZ_CP049212.1"/>
</dbReference>
<organism evidence="3 4">
    <name type="scientific">Agrobacterium rubi</name>
    <dbReference type="NCBI Taxonomy" id="28099"/>
    <lineage>
        <taxon>Bacteria</taxon>
        <taxon>Pseudomonadati</taxon>
        <taxon>Pseudomonadota</taxon>
        <taxon>Alphaproteobacteria</taxon>
        <taxon>Hyphomicrobiales</taxon>
        <taxon>Rhizobiaceae</taxon>
        <taxon>Rhizobium/Agrobacterium group</taxon>
        <taxon>Agrobacterium</taxon>
    </lineage>
</organism>
<geneLocation type="plasmid" evidence="3 4">
    <name>pW2_73_5</name>
</geneLocation>
<dbReference type="EMBL" id="CP049212">
    <property type="protein sequence ID" value="QTG03892.1"/>
    <property type="molecule type" value="Genomic_DNA"/>
</dbReference>
<dbReference type="Proteomes" id="UP000663912">
    <property type="component" value="Plasmid pW2_73_5"/>
</dbReference>
<evidence type="ECO:0000313" key="2">
    <source>
        <dbReference type="EMBL" id="NTF39442.1"/>
    </source>
</evidence>
<accession>A0AAE7RDY2</accession>
<reference evidence="2 5" key="1">
    <citation type="journal article" date="2020" name="Science">
        <title>Unexpected conservation and global transmission of agrobacterial virulence plasmids.</title>
        <authorList>
            <person name="Weisberg A.J."/>
            <person name="Davis E.W. 2nd"/>
            <person name="Tabima J."/>
            <person name="Belcher M.S."/>
            <person name="Miller M."/>
            <person name="Kuo C.H."/>
            <person name="Loper J.E."/>
            <person name="Grunwald N.J."/>
            <person name="Putnam M.L."/>
            <person name="Chang J.H."/>
        </authorList>
    </citation>
    <scope>NUCLEOTIDE SEQUENCE [LARGE SCALE GENOMIC DNA]</scope>
    <source>
        <strain evidence="2 5">A19/93</strain>
    </source>
</reference>
<dbReference type="Pfam" id="PF10137">
    <property type="entry name" value="CAP12-PCTIR_TIR"/>
    <property type="match status" value="1"/>
</dbReference>
<reference evidence="3" key="2">
    <citation type="submission" date="2020-02" db="EMBL/GenBank/DDBJ databases">
        <title>Unexpected conservation and global transmission of agrobacterial virulence plasmids.</title>
        <authorList>
            <person name="Weisberg A.J."/>
            <person name="Davis E.W. II"/>
            <person name="Tabima J.R."/>
            <person name="Belcher M.S."/>
            <person name="Miller M."/>
            <person name="Kuo C.-H."/>
            <person name="Loper J.E."/>
            <person name="Grunwald N.J."/>
            <person name="Putnam M.L."/>
            <person name="Chang J.H."/>
        </authorList>
    </citation>
    <scope>NUCLEOTIDE SEQUENCE</scope>
    <source>
        <strain evidence="3">W2/73</strain>
        <plasmid evidence="3">pW2_73_5</plasmid>
    </source>
</reference>
<dbReference type="GO" id="GO:0050135">
    <property type="term" value="F:NADP+ nucleosidase activity"/>
    <property type="evidence" value="ECO:0007669"/>
    <property type="project" value="InterPro"/>
</dbReference>
<dbReference type="Proteomes" id="UP000822331">
    <property type="component" value="Unassembled WGS sequence"/>
</dbReference>
<evidence type="ECO:0000313" key="4">
    <source>
        <dbReference type="Proteomes" id="UP000663912"/>
    </source>
</evidence>
<evidence type="ECO:0000313" key="3">
    <source>
        <dbReference type="EMBL" id="QTG03892.1"/>
    </source>
</evidence>
<keyword evidence="3" id="KW-0614">Plasmid</keyword>
<sequence>MPNDLDIFTQINNAVLDLQGSSLQSYDRPLKMLGRLLQHPDLEHANKTLTEGLDLEAFLAKQDNEGGMVGSDSLDWPDSADEALGLTLLLIWKFAANPVDITHFGHTYFYSGSKIIASVHAVTKQMIIPFVRDYKTYVRNFGNSKPRLIMPTSNKVFIVHGHDDGALQSLARFLEKLKLEVIILKEQPNQGRTIIEKFEASADEVGYAVVLLTPDDVGSTAVASGQSQRARQNVIFELGYFAGKLARGRVCLLRKGDVEIPSDLFGVVYTEMDAADGWKAALVKELKAAKLDFDANRMWE</sequence>
<keyword evidence="5" id="KW-1185">Reference proteome</keyword>